<dbReference type="Pfam" id="PF00440">
    <property type="entry name" value="TetR_N"/>
    <property type="match status" value="1"/>
</dbReference>
<keyword evidence="7" id="KW-1185">Reference proteome</keyword>
<dbReference type="SUPFAM" id="SSF48498">
    <property type="entry name" value="Tetracyclin repressor-like, C-terminal domain"/>
    <property type="match status" value="1"/>
</dbReference>
<feature type="domain" description="HTH tetR-type" evidence="5">
    <location>
        <begin position="15"/>
        <end position="74"/>
    </location>
</feature>
<evidence type="ECO:0000313" key="7">
    <source>
        <dbReference type="Proteomes" id="UP001596074"/>
    </source>
</evidence>
<dbReference type="PRINTS" id="PR00455">
    <property type="entry name" value="HTHTETR"/>
</dbReference>
<evidence type="ECO:0000259" key="5">
    <source>
        <dbReference type="PROSITE" id="PS50977"/>
    </source>
</evidence>
<keyword evidence="1" id="KW-0805">Transcription regulation</keyword>
<dbReference type="Gene3D" id="1.10.357.10">
    <property type="entry name" value="Tetracycline Repressor, domain 2"/>
    <property type="match status" value="1"/>
</dbReference>
<sequence length="216" mass="23708">MSSGGPPRALRSDARRNREKVVAAALEIFTERGLDAPLEDIARRAGVSIGTLYNRFPSREALIDEILPDLIGAQIEAGREALAHPDPWEGFVLYVTRTCELQARSRAVTDALSMRFDRAEKLAEACAQGLSHVGAIIDRAREDGGLRPDFTPADLVYIIWSNARVVEATASVAPETWRRNLAFVLDGLRAEAAHPIAEPPMSPEQIDEAMRGLARR</sequence>
<feature type="DNA-binding region" description="H-T-H motif" evidence="4">
    <location>
        <begin position="37"/>
        <end position="56"/>
    </location>
</feature>
<dbReference type="PANTHER" id="PTHR30055">
    <property type="entry name" value="HTH-TYPE TRANSCRIPTIONAL REGULATOR RUTR"/>
    <property type="match status" value="1"/>
</dbReference>
<evidence type="ECO:0000256" key="1">
    <source>
        <dbReference type="ARBA" id="ARBA00023015"/>
    </source>
</evidence>
<evidence type="ECO:0000256" key="4">
    <source>
        <dbReference type="PROSITE-ProRule" id="PRU00335"/>
    </source>
</evidence>
<proteinExistence type="predicted"/>
<keyword evidence="3" id="KW-0804">Transcription</keyword>
<dbReference type="InterPro" id="IPR050109">
    <property type="entry name" value="HTH-type_TetR-like_transc_reg"/>
</dbReference>
<dbReference type="Pfam" id="PF21597">
    <property type="entry name" value="TetR_C_43"/>
    <property type="match status" value="1"/>
</dbReference>
<evidence type="ECO:0000313" key="6">
    <source>
        <dbReference type="EMBL" id="MFC5754647.1"/>
    </source>
</evidence>
<dbReference type="RefSeq" id="WP_378292955.1">
    <property type="nucleotide sequence ID" value="NZ_JBHSON010000170.1"/>
</dbReference>
<dbReference type="SUPFAM" id="SSF46689">
    <property type="entry name" value="Homeodomain-like"/>
    <property type="match status" value="1"/>
</dbReference>
<dbReference type="InterPro" id="IPR049445">
    <property type="entry name" value="TetR_SbtR-like_C"/>
</dbReference>
<dbReference type="InterPro" id="IPR036271">
    <property type="entry name" value="Tet_transcr_reg_TetR-rel_C_sf"/>
</dbReference>
<reference evidence="7" key="1">
    <citation type="journal article" date="2019" name="Int. J. Syst. Evol. Microbiol.">
        <title>The Global Catalogue of Microorganisms (GCM) 10K type strain sequencing project: providing services to taxonomists for standard genome sequencing and annotation.</title>
        <authorList>
            <consortium name="The Broad Institute Genomics Platform"/>
            <consortium name="The Broad Institute Genome Sequencing Center for Infectious Disease"/>
            <person name="Wu L."/>
            <person name="Ma J."/>
        </authorList>
    </citation>
    <scope>NUCLEOTIDE SEQUENCE [LARGE SCALE GENOMIC DNA]</scope>
    <source>
        <strain evidence="7">KCTC 42087</strain>
    </source>
</reference>
<dbReference type="PANTHER" id="PTHR30055:SF234">
    <property type="entry name" value="HTH-TYPE TRANSCRIPTIONAL REGULATOR BETI"/>
    <property type="match status" value="1"/>
</dbReference>
<comment type="caution">
    <text evidence="6">The sequence shown here is derived from an EMBL/GenBank/DDBJ whole genome shotgun (WGS) entry which is preliminary data.</text>
</comment>
<dbReference type="Proteomes" id="UP001596074">
    <property type="component" value="Unassembled WGS sequence"/>
</dbReference>
<dbReference type="PROSITE" id="PS50977">
    <property type="entry name" value="HTH_TETR_2"/>
    <property type="match status" value="1"/>
</dbReference>
<evidence type="ECO:0000256" key="2">
    <source>
        <dbReference type="ARBA" id="ARBA00023125"/>
    </source>
</evidence>
<evidence type="ECO:0000256" key="3">
    <source>
        <dbReference type="ARBA" id="ARBA00023163"/>
    </source>
</evidence>
<name>A0ABW1AJD0_9ACTN</name>
<keyword evidence="2 4" id="KW-0238">DNA-binding</keyword>
<gene>
    <name evidence="6" type="ORF">ACFPZN_54300</name>
</gene>
<accession>A0ABW1AJD0</accession>
<organism evidence="6 7">
    <name type="scientific">Actinomadura rugatobispora</name>
    <dbReference type="NCBI Taxonomy" id="1994"/>
    <lineage>
        <taxon>Bacteria</taxon>
        <taxon>Bacillati</taxon>
        <taxon>Actinomycetota</taxon>
        <taxon>Actinomycetes</taxon>
        <taxon>Streptosporangiales</taxon>
        <taxon>Thermomonosporaceae</taxon>
        <taxon>Actinomadura</taxon>
    </lineage>
</organism>
<protein>
    <submittedName>
        <fullName evidence="6">TetR/AcrR family transcriptional regulator</fullName>
    </submittedName>
</protein>
<dbReference type="EMBL" id="JBHSON010000170">
    <property type="protein sequence ID" value="MFC5754647.1"/>
    <property type="molecule type" value="Genomic_DNA"/>
</dbReference>
<dbReference type="InterPro" id="IPR001647">
    <property type="entry name" value="HTH_TetR"/>
</dbReference>
<dbReference type="InterPro" id="IPR009057">
    <property type="entry name" value="Homeodomain-like_sf"/>
</dbReference>